<comment type="subunit">
    <text evidence="10">Forms a ring-shaped head-to-tail homodimer around DNA.</text>
</comment>
<dbReference type="CDD" id="cd00140">
    <property type="entry name" value="beta_clamp"/>
    <property type="match status" value="1"/>
</dbReference>
<feature type="domain" description="DNA polymerase III beta sliding clamp N-terminal" evidence="11">
    <location>
        <begin position="2"/>
        <end position="121"/>
    </location>
</feature>
<dbReference type="GO" id="GO:0003887">
    <property type="term" value="F:DNA-directed DNA polymerase activity"/>
    <property type="evidence" value="ECO:0007669"/>
    <property type="project" value="UniProtKB-UniRule"/>
</dbReference>
<dbReference type="InterPro" id="IPR022634">
    <property type="entry name" value="DNA_polIII_beta_N"/>
</dbReference>
<comment type="function">
    <text evidence="10">Confers DNA tethering and processivity to DNA polymerases and other proteins. Acts as a clamp, forming a ring around DNA (a reaction catalyzed by the clamp-loading complex) which diffuses in an ATP-independent manner freely and bidirectionally along dsDNA. Initially characterized for its ability to contact the catalytic subunit of DNA polymerase III (Pol III), a complex, multichain enzyme responsible for most of the replicative synthesis in bacteria; Pol III exhibits 3'-5' exonuclease proofreading activity. The beta chain is required for initiation of replication as well as for processivity of DNA replication.</text>
</comment>
<evidence type="ECO:0000256" key="2">
    <source>
        <dbReference type="ARBA" id="ARBA00010752"/>
    </source>
</evidence>
<dbReference type="GO" id="GO:0003677">
    <property type="term" value="F:DNA binding"/>
    <property type="evidence" value="ECO:0007669"/>
    <property type="project" value="UniProtKB-UniRule"/>
</dbReference>
<evidence type="ECO:0000256" key="5">
    <source>
        <dbReference type="ARBA" id="ARBA00022679"/>
    </source>
</evidence>
<evidence type="ECO:0000256" key="3">
    <source>
        <dbReference type="ARBA" id="ARBA00021035"/>
    </source>
</evidence>
<dbReference type="Pfam" id="PF02768">
    <property type="entry name" value="DNA_pol3_beta_3"/>
    <property type="match status" value="1"/>
</dbReference>
<dbReference type="InterPro" id="IPR046938">
    <property type="entry name" value="DNA_clamp_sf"/>
</dbReference>
<dbReference type="Gene3D" id="3.70.10.10">
    <property type="match status" value="1"/>
</dbReference>
<evidence type="ECO:0000256" key="10">
    <source>
        <dbReference type="PIRNR" id="PIRNR000804"/>
    </source>
</evidence>
<dbReference type="GO" id="GO:0005737">
    <property type="term" value="C:cytoplasm"/>
    <property type="evidence" value="ECO:0007669"/>
    <property type="project" value="UniProtKB-SubCell"/>
</dbReference>
<keyword evidence="15" id="KW-1185">Reference proteome</keyword>
<evidence type="ECO:0000259" key="11">
    <source>
        <dbReference type="Pfam" id="PF00712"/>
    </source>
</evidence>
<dbReference type="EMBL" id="BBVC01000063">
    <property type="protein sequence ID" value="GAO98501.1"/>
    <property type="molecule type" value="Genomic_DNA"/>
</dbReference>
<evidence type="ECO:0000256" key="8">
    <source>
        <dbReference type="ARBA" id="ARBA00022932"/>
    </source>
</evidence>
<organism evidence="14 15">
    <name type="scientific">Caedimonas varicaedens</name>
    <dbReference type="NCBI Taxonomy" id="1629334"/>
    <lineage>
        <taxon>Bacteria</taxon>
        <taxon>Pseudomonadati</taxon>
        <taxon>Pseudomonadota</taxon>
        <taxon>Alphaproteobacteria</taxon>
        <taxon>Holosporales</taxon>
        <taxon>Caedimonadaceae</taxon>
        <taxon>Caedimonas</taxon>
    </lineage>
</organism>
<evidence type="ECO:0000256" key="1">
    <source>
        <dbReference type="ARBA" id="ARBA00004496"/>
    </source>
</evidence>
<keyword evidence="6 10" id="KW-0548">Nucleotidyltransferase</keyword>
<evidence type="ECO:0000256" key="7">
    <source>
        <dbReference type="ARBA" id="ARBA00022705"/>
    </source>
</evidence>
<comment type="similarity">
    <text evidence="2 10">Belongs to the beta sliding clamp family.</text>
</comment>
<evidence type="ECO:0000256" key="4">
    <source>
        <dbReference type="ARBA" id="ARBA00022490"/>
    </source>
</evidence>
<dbReference type="Pfam" id="PF00712">
    <property type="entry name" value="DNA_pol3_beta"/>
    <property type="match status" value="1"/>
</dbReference>
<dbReference type="Gene3D" id="3.10.150.10">
    <property type="entry name" value="DNA Polymerase III, subunit A, domain 2"/>
    <property type="match status" value="1"/>
</dbReference>
<dbReference type="InterPro" id="IPR022635">
    <property type="entry name" value="DNA_polIII_beta_C"/>
</dbReference>
<dbReference type="GO" id="GO:0008408">
    <property type="term" value="F:3'-5' exonuclease activity"/>
    <property type="evidence" value="ECO:0007669"/>
    <property type="project" value="InterPro"/>
</dbReference>
<dbReference type="Pfam" id="PF02767">
    <property type="entry name" value="DNA_pol3_beta_2"/>
    <property type="match status" value="1"/>
</dbReference>
<dbReference type="AlphaFoldDB" id="A0A0K8MDB4"/>
<keyword evidence="9" id="KW-0238">DNA-binding</keyword>
<comment type="subcellular location">
    <subcellularLocation>
        <location evidence="1 10">Cytoplasm</location>
    </subcellularLocation>
</comment>
<protein>
    <recommendedName>
        <fullName evidence="3 10">Beta sliding clamp</fullName>
    </recommendedName>
</protein>
<dbReference type="SUPFAM" id="SSF55979">
    <property type="entry name" value="DNA clamp"/>
    <property type="match status" value="3"/>
</dbReference>
<keyword evidence="8 10" id="KW-0239">DNA-directed DNA polymerase</keyword>
<feature type="domain" description="DNA polymerase III beta sliding clamp central" evidence="12">
    <location>
        <begin position="132"/>
        <end position="247"/>
    </location>
</feature>
<dbReference type="PIRSF" id="PIRSF000804">
    <property type="entry name" value="DNA_pol_III_b"/>
    <property type="match status" value="1"/>
</dbReference>
<dbReference type="InterPro" id="IPR001001">
    <property type="entry name" value="DNA_polIII_beta"/>
</dbReference>
<gene>
    <name evidence="14" type="primary">dnaN</name>
    <name evidence="14" type="ORF">Cva_01163</name>
</gene>
<reference evidence="14 15" key="1">
    <citation type="submission" date="2015-03" db="EMBL/GenBank/DDBJ databases">
        <title>Caedibacter varicaedens, whole genome shotgun sequence.</title>
        <authorList>
            <person name="Suzuki H."/>
            <person name="Dapper A.L."/>
            <person name="Gibson A.K."/>
            <person name="Jackson C."/>
            <person name="Lee H."/>
            <person name="Pejaver V.R."/>
            <person name="Doak T."/>
            <person name="Lynch M."/>
        </authorList>
    </citation>
    <scope>NUCLEOTIDE SEQUENCE [LARGE SCALE GENOMIC DNA]</scope>
</reference>
<proteinExistence type="inferred from homology"/>
<accession>A0A0K8MDB4</accession>
<dbReference type="SMART" id="SM00480">
    <property type="entry name" value="POL3Bc"/>
    <property type="match status" value="1"/>
</dbReference>
<dbReference type="GO" id="GO:0006271">
    <property type="term" value="P:DNA strand elongation involved in DNA replication"/>
    <property type="evidence" value="ECO:0007669"/>
    <property type="project" value="TreeGrafter"/>
</dbReference>
<feature type="domain" description="DNA polymerase III beta sliding clamp C-terminal" evidence="13">
    <location>
        <begin position="250"/>
        <end position="369"/>
    </location>
</feature>
<keyword evidence="7 10" id="KW-0235">DNA replication</keyword>
<evidence type="ECO:0000256" key="6">
    <source>
        <dbReference type="ARBA" id="ARBA00022695"/>
    </source>
</evidence>
<sequence length="370" mass="41438">MMKIYVERNDLMKALGHSHSVVEKKTTIPALSHVLLQTEGTKLKITATDLELTIIEVIDADVEMEGSATVLESMFYEIVRKLPDGAKITLQMKENGNQLLLNSGASRFTLSCLPTKEFPSVQITELPYHFKIPAKDLLRLLNRTEFAMSTEETRYYLNGIYIHPYQNQELRAVATDGHRLARVSVPLPEGAEDFPGIIISRKTVNEILKILPDQNSDVDIRLSETQITFTFENVFLSSRLIDGVFPDYEKAIPNGNNKVVRLQVNPFLKAVERVAIISSEHSRGLKIEAQSGKLILSSVSSEIGSAVEEIEAHYGAESIEIGFNSKYLMDIAKQMENDEAEFSFADTNTAVIIQNLADARSLYVLMPMRV</sequence>
<dbReference type="GO" id="GO:0009360">
    <property type="term" value="C:DNA polymerase III complex"/>
    <property type="evidence" value="ECO:0007669"/>
    <property type="project" value="InterPro"/>
</dbReference>
<evidence type="ECO:0000313" key="14">
    <source>
        <dbReference type="EMBL" id="GAO98501.1"/>
    </source>
</evidence>
<dbReference type="PANTHER" id="PTHR30478">
    <property type="entry name" value="DNA POLYMERASE III SUBUNIT BETA"/>
    <property type="match status" value="1"/>
</dbReference>
<comment type="caution">
    <text evidence="14">The sequence shown here is derived from an EMBL/GenBank/DDBJ whole genome shotgun (WGS) entry which is preliminary data.</text>
</comment>
<evidence type="ECO:0000259" key="13">
    <source>
        <dbReference type="Pfam" id="PF02768"/>
    </source>
</evidence>
<dbReference type="PANTHER" id="PTHR30478:SF0">
    <property type="entry name" value="BETA SLIDING CLAMP"/>
    <property type="match status" value="1"/>
</dbReference>
<dbReference type="NCBIfam" id="TIGR00663">
    <property type="entry name" value="dnan"/>
    <property type="match status" value="1"/>
</dbReference>
<name>A0A0K8MDB4_9PROT</name>
<dbReference type="Proteomes" id="UP000036771">
    <property type="component" value="Unassembled WGS sequence"/>
</dbReference>
<dbReference type="InterPro" id="IPR022637">
    <property type="entry name" value="DNA_polIII_beta_cen"/>
</dbReference>
<evidence type="ECO:0000259" key="12">
    <source>
        <dbReference type="Pfam" id="PF02767"/>
    </source>
</evidence>
<keyword evidence="5 10" id="KW-0808">Transferase</keyword>
<dbReference type="STRING" id="1629334.Cva_01163"/>
<evidence type="ECO:0000256" key="9">
    <source>
        <dbReference type="ARBA" id="ARBA00023125"/>
    </source>
</evidence>
<evidence type="ECO:0000313" key="15">
    <source>
        <dbReference type="Proteomes" id="UP000036771"/>
    </source>
</evidence>
<keyword evidence="4 10" id="KW-0963">Cytoplasm</keyword>